<dbReference type="InterPro" id="IPR003018">
    <property type="entry name" value="GAF"/>
</dbReference>
<evidence type="ECO:0000259" key="12">
    <source>
        <dbReference type="PROSITE" id="PS50113"/>
    </source>
</evidence>
<keyword evidence="7" id="KW-0902">Two-component regulatory system</keyword>
<dbReference type="InterPro" id="IPR003594">
    <property type="entry name" value="HATPase_dom"/>
</dbReference>
<accession>K9VEM3</accession>
<dbReference type="SMART" id="SM00086">
    <property type="entry name" value="PAC"/>
    <property type="match status" value="3"/>
</dbReference>
<dbReference type="InterPro" id="IPR016132">
    <property type="entry name" value="Phyto_chromo_attachment"/>
</dbReference>
<keyword evidence="8" id="KW-0175">Coiled coil</keyword>
<dbReference type="InterPro" id="IPR013656">
    <property type="entry name" value="PAS_4"/>
</dbReference>
<dbReference type="NCBIfam" id="TIGR00229">
    <property type="entry name" value="sensory_box"/>
    <property type="match status" value="4"/>
</dbReference>
<feature type="domain" description="PAS" evidence="11">
    <location>
        <begin position="794"/>
        <end position="865"/>
    </location>
</feature>
<dbReference type="InterPro" id="IPR000014">
    <property type="entry name" value="PAS"/>
</dbReference>
<dbReference type="PROSITE" id="PS50109">
    <property type="entry name" value="HIS_KIN"/>
    <property type="match status" value="1"/>
</dbReference>
<organism evidence="13 14">
    <name type="scientific">Phormidium nigroviride PCC 7112</name>
    <dbReference type="NCBI Taxonomy" id="179408"/>
    <lineage>
        <taxon>Bacteria</taxon>
        <taxon>Bacillati</taxon>
        <taxon>Cyanobacteriota</taxon>
        <taxon>Cyanophyceae</taxon>
        <taxon>Oscillatoriophycideae</taxon>
        <taxon>Oscillatoriales</taxon>
        <taxon>Oscillatoriaceae</taxon>
        <taxon>Phormidium</taxon>
    </lineage>
</organism>
<feature type="domain" description="PAS" evidence="11">
    <location>
        <begin position="467"/>
        <end position="530"/>
    </location>
</feature>
<dbReference type="eggNOG" id="COG2202">
    <property type="taxonomic scope" value="Bacteria"/>
</dbReference>
<dbReference type="SUPFAM" id="SSF55781">
    <property type="entry name" value="GAF domain-like"/>
    <property type="match status" value="2"/>
</dbReference>
<dbReference type="Pfam" id="PF01590">
    <property type="entry name" value="GAF"/>
    <property type="match status" value="2"/>
</dbReference>
<name>K9VEM3_9CYAN</name>
<dbReference type="eggNOG" id="COG2203">
    <property type="taxonomic scope" value="Bacteria"/>
</dbReference>
<dbReference type="CDD" id="cd00130">
    <property type="entry name" value="PAS"/>
    <property type="match status" value="4"/>
</dbReference>
<feature type="domain" description="PAC" evidence="12">
    <location>
        <begin position="868"/>
        <end position="920"/>
    </location>
</feature>
<dbReference type="Pfam" id="PF02518">
    <property type="entry name" value="HATPase_c"/>
    <property type="match status" value="1"/>
</dbReference>
<dbReference type="SUPFAM" id="SSF55874">
    <property type="entry name" value="ATPase domain of HSP90 chaperone/DNA topoisomerase II/histidine kinase"/>
    <property type="match status" value="1"/>
</dbReference>
<keyword evidence="14" id="KW-1185">Reference proteome</keyword>
<dbReference type="EC" id="2.7.13.3" evidence="3"/>
<dbReference type="SUPFAM" id="SSF47384">
    <property type="entry name" value="Homodimeric domain of signal transducing histidine kinase"/>
    <property type="match status" value="1"/>
</dbReference>
<dbReference type="Gene3D" id="3.30.450.40">
    <property type="match status" value="2"/>
</dbReference>
<feature type="coiled-coil region" evidence="8">
    <location>
        <begin position="777"/>
        <end position="804"/>
    </location>
</feature>
<evidence type="ECO:0000313" key="13">
    <source>
        <dbReference type="EMBL" id="AFZ05705.1"/>
    </source>
</evidence>
<dbReference type="Gene3D" id="3.30.565.10">
    <property type="entry name" value="Histidine kinase-like ATPase, C-terminal domain"/>
    <property type="match status" value="1"/>
</dbReference>
<dbReference type="EMBL" id="CP003614">
    <property type="protein sequence ID" value="AFZ05705.1"/>
    <property type="molecule type" value="Genomic_DNA"/>
</dbReference>
<proteinExistence type="inferred from homology"/>
<dbReference type="InterPro" id="IPR005467">
    <property type="entry name" value="His_kinase_dom"/>
</dbReference>
<dbReference type="CDD" id="cd00082">
    <property type="entry name" value="HisKA"/>
    <property type="match status" value="1"/>
</dbReference>
<evidence type="ECO:0000259" key="9">
    <source>
        <dbReference type="PROSITE" id="PS50046"/>
    </source>
</evidence>
<dbReference type="InterPro" id="IPR003661">
    <property type="entry name" value="HisK_dim/P_dom"/>
</dbReference>
<dbReference type="KEGG" id="oni:Osc7112_1156"/>
<protein>
    <recommendedName>
        <fullName evidence="3">histidine kinase</fullName>
        <ecNumber evidence="3">2.7.13.3</ecNumber>
    </recommendedName>
</protein>
<dbReference type="STRING" id="179408.Osc7112_1156"/>
<dbReference type="Gene3D" id="1.10.287.130">
    <property type="match status" value="1"/>
</dbReference>
<dbReference type="InterPro" id="IPR029016">
    <property type="entry name" value="GAF-like_dom_sf"/>
</dbReference>
<dbReference type="InterPro" id="IPR004358">
    <property type="entry name" value="Sig_transdc_His_kin-like_C"/>
</dbReference>
<evidence type="ECO:0000259" key="10">
    <source>
        <dbReference type="PROSITE" id="PS50109"/>
    </source>
</evidence>
<keyword evidence="4" id="KW-0597">Phosphoprotein</keyword>
<feature type="domain" description="Histidine kinase" evidence="10">
    <location>
        <begin position="924"/>
        <end position="1141"/>
    </location>
</feature>
<dbReference type="InterPro" id="IPR052162">
    <property type="entry name" value="Sensor_kinase/Photoreceptor"/>
</dbReference>
<keyword evidence="6 13" id="KW-0418">Kinase</keyword>
<dbReference type="PROSITE" id="PS50112">
    <property type="entry name" value="PAS"/>
    <property type="match status" value="3"/>
</dbReference>
<feature type="domain" description="Phytochrome chromophore attachment site" evidence="9">
    <location>
        <begin position="32"/>
        <end position="168"/>
    </location>
</feature>
<dbReference type="InterPro" id="IPR001610">
    <property type="entry name" value="PAC"/>
</dbReference>
<dbReference type="SMART" id="SM00091">
    <property type="entry name" value="PAS"/>
    <property type="match status" value="4"/>
</dbReference>
<dbReference type="PANTHER" id="PTHR43304">
    <property type="entry name" value="PHYTOCHROME-LIKE PROTEIN CPH1"/>
    <property type="match status" value="1"/>
</dbReference>
<dbReference type="Gene3D" id="3.30.450.20">
    <property type="entry name" value="PAS domain"/>
    <property type="match status" value="4"/>
</dbReference>
<dbReference type="PANTHER" id="PTHR43304:SF1">
    <property type="entry name" value="PAC DOMAIN-CONTAINING PROTEIN"/>
    <property type="match status" value="1"/>
</dbReference>
<dbReference type="Pfam" id="PF13426">
    <property type="entry name" value="PAS_9"/>
    <property type="match status" value="2"/>
</dbReference>
<dbReference type="InterPro" id="IPR036890">
    <property type="entry name" value="HATPase_C_sf"/>
</dbReference>
<keyword evidence="5" id="KW-0808">Transferase</keyword>
<dbReference type="CDD" id="cd16922">
    <property type="entry name" value="HATPase_EvgS-ArcB-TorS-like"/>
    <property type="match status" value="1"/>
</dbReference>
<gene>
    <name evidence="13" type="ORF">Osc7112_1156</name>
</gene>
<dbReference type="GO" id="GO:0000155">
    <property type="term" value="F:phosphorelay sensor kinase activity"/>
    <property type="evidence" value="ECO:0007669"/>
    <property type="project" value="InterPro"/>
</dbReference>
<dbReference type="Pfam" id="PF00512">
    <property type="entry name" value="HisKA"/>
    <property type="match status" value="1"/>
</dbReference>
<dbReference type="PROSITE" id="PS50113">
    <property type="entry name" value="PAC"/>
    <property type="match status" value="4"/>
</dbReference>
<dbReference type="AlphaFoldDB" id="K9VEM3"/>
<dbReference type="InterPro" id="IPR035965">
    <property type="entry name" value="PAS-like_dom_sf"/>
</dbReference>
<feature type="domain" description="PAC" evidence="12">
    <location>
        <begin position="297"/>
        <end position="349"/>
    </location>
</feature>
<evidence type="ECO:0000256" key="8">
    <source>
        <dbReference type="SAM" id="Coils"/>
    </source>
</evidence>
<feature type="domain" description="PAC" evidence="12">
    <location>
        <begin position="419"/>
        <end position="471"/>
    </location>
</feature>
<reference evidence="13 14" key="1">
    <citation type="submission" date="2012-05" db="EMBL/GenBank/DDBJ databases">
        <title>Finished chromosome of genome of Oscillatoria sp. PCC 7112.</title>
        <authorList>
            <consortium name="US DOE Joint Genome Institute"/>
            <person name="Gugger M."/>
            <person name="Coursin T."/>
            <person name="Rippka R."/>
            <person name="Tandeau De Marsac N."/>
            <person name="Huntemann M."/>
            <person name="Wei C.-L."/>
            <person name="Han J."/>
            <person name="Detter J.C."/>
            <person name="Han C."/>
            <person name="Tapia R."/>
            <person name="Davenport K."/>
            <person name="Daligault H."/>
            <person name="Erkkila T."/>
            <person name="Gu W."/>
            <person name="Munk A.C.C."/>
            <person name="Teshima H."/>
            <person name="Xu Y."/>
            <person name="Chain P."/>
            <person name="Chen A."/>
            <person name="Krypides N."/>
            <person name="Mavromatis K."/>
            <person name="Markowitz V."/>
            <person name="Szeto E."/>
            <person name="Ivanova N."/>
            <person name="Mikhailova N."/>
            <person name="Ovchinnikova G."/>
            <person name="Pagani I."/>
            <person name="Pati A."/>
            <person name="Goodwin L."/>
            <person name="Peters L."/>
            <person name="Pitluck S."/>
            <person name="Woyke T."/>
            <person name="Kerfeld C."/>
        </authorList>
    </citation>
    <scope>NUCLEOTIDE SEQUENCE [LARGE SCALE GENOMIC DNA]</scope>
    <source>
        <strain evidence="13 14">PCC 7112</strain>
    </source>
</reference>
<evidence type="ECO:0000256" key="7">
    <source>
        <dbReference type="ARBA" id="ARBA00023012"/>
    </source>
</evidence>
<evidence type="ECO:0000256" key="1">
    <source>
        <dbReference type="ARBA" id="ARBA00000085"/>
    </source>
</evidence>
<feature type="domain" description="Phytochrome chromophore attachment site" evidence="9">
    <location>
        <begin position="623"/>
        <end position="763"/>
    </location>
</feature>
<dbReference type="RefSeq" id="WP_015175031.1">
    <property type="nucleotide sequence ID" value="NC_019729.1"/>
</dbReference>
<dbReference type="SMART" id="SM00388">
    <property type="entry name" value="HisKA"/>
    <property type="match status" value="1"/>
</dbReference>
<evidence type="ECO:0000256" key="6">
    <source>
        <dbReference type="ARBA" id="ARBA00022777"/>
    </source>
</evidence>
<dbReference type="Proteomes" id="UP000010478">
    <property type="component" value="Chromosome"/>
</dbReference>
<feature type="domain" description="PAC" evidence="12">
    <location>
        <begin position="545"/>
        <end position="596"/>
    </location>
</feature>
<dbReference type="FunFam" id="3.30.565.10:FF:000006">
    <property type="entry name" value="Sensor histidine kinase WalK"/>
    <property type="match status" value="1"/>
</dbReference>
<dbReference type="HOGENOM" id="CLU_000445_114_15_3"/>
<evidence type="ECO:0000313" key="14">
    <source>
        <dbReference type="Proteomes" id="UP000010478"/>
    </source>
</evidence>
<dbReference type="Pfam" id="PF08448">
    <property type="entry name" value="PAS_4"/>
    <property type="match status" value="2"/>
</dbReference>
<dbReference type="PRINTS" id="PR00344">
    <property type="entry name" value="BCTRLSENSOR"/>
</dbReference>
<dbReference type="PATRIC" id="fig|179408.3.peg.1411"/>
<feature type="domain" description="PAS" evidence="11">
    <location>
        <begin position="224"/>
        <end position="272"/>
    </location>
</feature>
<dbReference type="InterPro" id="IPR036097">
    <property type="entry name" value="HisK_dim/P_sf"/>
</dbReference>
<dbReference type="SMART" id="SM00387">
    <property type="entry name" value="HATPase_c"/>
    <property type="match status" value="1"/>
</dbReference>
<evidence type="ECO:0000256" key="5">
    <source>
        <dbReference type="ARBA" id="ARBA00022679"/>
    </source>
</evidence>
<comment type="catalytic activity">
    <reaction evidence="1">
        <text>ATP + protein L-histidine = ADP + protein N-phospho-L-histidine.</text>
        <dbReference type="EC" id="2.7.13.3"/>
    </reaction>
</comment>
<comment type="similarity">
    <text evidence="2">In the N-terminal section; belongs to the phytochrome family.</text>
</comment>
<evidence type="ECO:0000256" key="4">
    <source>
        <dbReference type="ARBA" id="ARBA00022553"/>
    </source>
</evidence>
<dbReference type="InterPro" id="IPR000700">
    <property type="entry name" value="PAS-assoc_C"/>
</dbReference>
<dbReference type="OrthoDB" id="518094at2"/>
<dbReference type="SUPFAM" id="SSF55785">
    <property type="entry name" value="PYP-like sensor domain (PAS domain)"/>
    <property type="match status" value="4"/>
</dbReference>
<evidence type="ECO:0000256" key="3">
    <source>
        <dbReference type="ARBA" id="ARBA00012438"/>
    </source>
</evidence>
<dbReference type="SMART" id="SM00065">
    <property type="entry name" value="GAF"/>
    <property type="match status" value="2"/>
</dbReference>
<sequence>MIEHTDEDYGKWQQQPQQILAKTAVSLPESLKLEDIFNTTVTDLRNILQCDRVIIFQFAPDWSGKVVVESVGSEWTAILSTQIHDPCLGESYIEPFKQGLFTSQSDIYHAGIDTCHREFLATFQVRANLVIPILKGQELWGLLIAHQCAKPREWQPSEIELMQQVATQAGIAIQQADLLDRLQTELRERQQAEIALQQLNTELEQRVIERTAELTEVNHSLQQYINQVEDLYNNSPCGYHSLDAAGTIIMINDTELKWLGYTRDEIVHKKYVDLMTLESKNIFYQNFPVFKKQGWIENLEFQILTKNGKLIWINLNATAIYDEAGNFMMSRSSVFDITARKRTEEAFRQYERIVFSTRDGIALMNINYIYQIANQGYLTWCNKSESEVIGNSVRNILGAELFDNFIQPRLDKCLAGETIQYEKWFDSPNLVPQFLSVTYTPFRDAGENIVGVIVSLRDLTKLKQAEQMLELQAVITRNMAEGICLVRADNAVIVYANPKFEQMFGYDFGELNGQHVSILNYATESVSPEDVNQAIRSAVLHRGEFSYEVHNVKKDGTPFWCSATCSVFNHSDYGDVLVAVHQDITVAKYLEEVRQEAEAALLQKSRKEHLLWRITQGIRQSLDLNAVLNTAVTEIRQTLQTDRTAIYRFNPDWSGDFVVESVGEDWVKLIGSELQKNCVDTYLQETHGGRFRNHEKLVINNIYSADLQPCHIELVEQFQAKSYAVFPIFLREKLWGLLAIYQNRAPRQWQSWEIELLEQIATQLSIAIQQSKLYRQLQVELQERKQAEATIREAERRWRSLLDNVQLIVVGLDIEGNINYVNPFFLKLTGYTHPEVLGKNWFEKFLPSSFQESIKVVFAEVLDHNYHAYYQNSILTKSGEERFIAWNNTMLQDSEGNIIGTISMGEDITERQKLDHIKNEFIGIVSHELRTPLAGIQMSLGLIKSGVYDKKPEKSRRMIEIAFLDTNRLVNLVNDILDLERLESGRAIVEKTVCKAADLMQQAVESIQAIATQQRISLIVTPTDAEVWVTGDAIVQTLTNLLSNAIKFSPADSTIHLSAENQTDFVLFQVRDRGRGIPADKLELIFGRFQQVDASDSREKGGTGLGLAICRSIVERHGGKIWAESILGEGSTFCFTLPLAAVE</sequence>
<dbReference type="PROSITE" id="PS50046">
    <property type="entry name" value="PHYTOCHROME_2"/>
    <property type="match status" value="2"/>
</dbReference>
<evidence type="ECO:0000259" key="11">
    <source>
        <dbReference type="PROSITE" id="PS50112"/>
    </source>
</evidence>
<evidence type="ECO:0000256" key="2">
    <source>
        <dbReference type="ARBA" id="ARBA00006402"/>
    </source>
</evidence>
<dbReference type="eggNOG" id="COG5002">
    <property type="taxonomic scope" value="Bacteria"/>
</dbReference>
<feature type="coiled-coil region" evidence="8">
    <location>
        <begin position="182"/>
        <end position="234"/>
    </location>
</feature>